<comment type="function">
    <text evidence="10">Involved in repair of UV radiation-induced DNA damage. Catalyzes the light-dependent monomerization (300-600 nm) of cyclobutyl pyrimidine dimers (in cis-syn configuration), which are formed between adjacent bases on the same DNA strand upon exposure to ultraviolet radiation.</text>
</comment>
<gene>
    <name evidence="16" type="ORF">C4F51_09725</name>
</gene>
<evidence type="ECO:0000256" key="5">
    <source>
        <dbReference type="ARBA" id="ARBA00022630"/>
    </source>
</evidence>
<comment type="caution">
    <text evidence="16">The sequence shown here is derived from an EMBL/GenBank/DDBJ whole genome shotgun (WGS) entry which is preliminary data.</text>
</comment>
<dbReference type="FunFam" id="1.10.579.10:FF:000003">
    <property type="entry name" value="Deoxyribodipyrimidine photo-lyase"/>
    <property type="match status" value="1"/>
</dbReference>
<feature type="binding site" evidence="12">
    <location>
        <position position="226"/>
    </location>
    <ligand>
        <name>FAD</name>
        <dbReference type="ChEBI" id="CHEBI:57692"/>
    </ligand>
</feature>
<dbReference type="GO" id="GO:0003677">
    <property type="term" value="F:DNA binding"/>
    <property type="evidence" value="ECO:0007669"/>
    <property type="project" value="TreeGrafter"/>
</dbReference>
<name>A0A928V6C6_9GAMM</name>
<dbReference type="PRINTS" id="PR00147">
    <property type="entry name" value="DNAPHOTLYASE"/>
</dbReference>
<feature type="binding site" evidence="12">
    <location>
        <begin position="378"/>
        <end position="380"/>
    </location>
    <ligand>
        <name>FAD</name>
        <dbReference type="ChEBI" id="CHEBI:57692"/>
    </ligand>
</feature>
<dbReference type="InterPro" id="IPR036134">
    <property type="entry name" value="Crypto/Photolyase_FAD-like_sf"/>
</dbReference>
<evidence type="ECO:0000256" key="13">
    <source>
        <dbReference type="PIRSR" id="PIRSR602081-2"/>
    </source>
</evidence>
<dbReference type="InterPro" id="IPR002081">
    <property type="entry name" value="Cryptochrome/DNA_photolyase_1"/>
</dbReference>
<evidence type="ECO:0000313" key="17">
    <source>
        <dbReference type="Proteomes" id="UP000652567"/>
    </source>
</evidence>
<dbReference type="InterPro" id="IPR014729">
    <property type="entry name" value="Rossmann-like_a/b/a_fold"/>
</dbReference>
<dbReference type="SUPFAM" id="SSF52425">
    <property type="entry name" value="Cryptochrome/photolyase, N-terminal domain"/>
    <property type="match status" value="1"/>
</dbReference>
<dbReference type="EMBL" id="PRDL01000001">
    <property type="protein sequence ID" value="MBE8717467.1"/>
    <property type="molecule type" value="Genomic_DNA"/>
</dbReference>
<dbReference type="InterPro" id="IPR036155">
    <property type="entry name" value="Crypto/Photolyase_N_sf"/>
</dbReference>
<dbReference type="PROSITE" id="PS00394">
    <property type="entry name" value="DNA_PHOTOLYASES_1_1"/>
    <property type="match status" value="1"/>
</dbReference>
<comment type="catalytic activity">
    <reaction evidence="9">
        <text>cyclobutadipyrimidine (in DNA) = 2 pyrimidine residues (in DNA).</text>
        <dbReference type="EC" id="4.1.99.3"/>
    </reaction>
</comment>
<dbReference type="Pfam" id="PF00875">
    <property type="entry name" value="DNA_photolyase"/>
    <property type="match status" value="1"/>
</dbReference>
<dbReference type="GO" id="GO:0071949">
    <property type="term" value="F:FAD binding"/>
    <property type="evidence" value="ECO:0007669"/>
    <property type="project" value="TreeGrafter"/>
</dbReference>
<evidence type="ECO:0000256" key="2">
    <source>
        <dbReference type="ARBA" id="ARBA00005862"/>
    </source>
</evidence>
<evidence type="ECO:0000256" key="7">
    <source>
        <dbReference type="ARBA" id="ARBA00022991"/>
    </source>
</evidence>
<accession>A0A928V6C6</accession>
<feature type="site" description="Electron transfer via tryptophanyl radical" evidence="13">
    <location>
        <position position="388"/>
    </location>
</feature>
<dbReference type="GO" id="GO:0000719">
    <property type="term" value="P:photoreactive repair"/>
    <property type="evidence" value="ECO:0007669"/>
    <property type="project" value="UniProtKB-ARBA"/>
</dbReference>
<dbReference type="GO" id="GO:0003904">
    <property type="term" value="F:deoxyribodipyrimidine photo-lyase activity"/>
    <property type="evidence" value="ECO:0007669"/>
    <property type="project" value="UniProtKB-EC"/>
</dbReference>
<evidence type="ECO:0000256" key="9">
    <source>
        <dbReference type="ARBA" id="ARBA00033999"/>
    </source>
</evidence>
<evidence type="ECO:0000256" key="3">
    <source>
        <dbReference type="ARBA" id="ARBA00013149"/>
    </source>
</evidence>
<feature type="binding site" evidence="12">
    <location>
        <begin position="238"/>
        <end position="242"/>
    </location>
    <ligand>
        <name>FAD</name>
        <dbReference type="ChEBI" id="CHEBI:57692"/>
    </ligand>
</feature>
<keyword evidence="7 14" id="KW-0157">Chromophore</keyword>
<evidence type="ECO:0000256" key="4">
    <source>
        <dbReference type="ARBA" id="ARBA00014046"/>
    </source>
</evidence>
<feature type="binding site" evidence="12">
    <location>
        <position position="277"/>
    </location>
    <ligand>
        <name>FAD</name>
        <dbReference type="ChEBI" id="CHEBI:57692"/>
    </ligand>
</feature>
<keyword evidence="6 12" id="KW-0274">FAD</keyword>
<dbReference type="Proteomes" id="UP000652567">
    <property type="component" value="Unassembled WGS sequence"/>
</dbReference>
<feature type="site" description="Electron transfer via tryptophanyl radical" evidence="13">
    <location>
        <position position="365"/>
    </location>
</feature>
<evidence type="ECO:0000256" key="1">
    <source>
        <dbReference type="ARBA" id="ARBA00001932"/>
    </source>
</evidence>
<comment type="similarity">
    <text evidence="2">Belongs to the DNA photolyase class-1 family.</text>
</comment>
<dbReference type="Gene3D" id="1.25.40.80">
    <property type="match status" value="1"/>
</dbReference>
<comment type="cofactor">
    <cofactor evidence="1">
        <name>(6R)-5,10-methylene-5,6,7,8-tetrahydrofolate</name>
        <dbReference type="ChEBI" id="CHEBI:15636"/>
    </cofactor>
</comment>
<keyword evidence="17" id="KW-1185">Reference proteome</keyword>
<dbReference type="SUPFAM" id="SSF48173">
    <property type="entry name" value="Cryptochrome/photolyase FAD-binding domain"/>
    <property type="match status" value="1"/>
</dbReference>
<evidence type="ECO:0000256" key="6">
    <source>
        <dbReference type="ARBA" id="ARBA00022827"/>
    </source>
</evidence>
<feature type="binding site" evidence="12">
    <location>
        <begin position="280"/>
        <end position="287"/>
    </location>
    <ligand>
        <name>FAD</name>
        <dbReference type="ChEBI" id="CHEBI:57692"/>
    </ligand>
</feature>
<dbReference type="Pfam" id="PF03441">
    <property type="entry name" value="FAD_binding_7"/>
    <property type="match status" value="1"/>
</dbReference>
<evidence type="ECO:0000256" key="12">
    <source>
        <dbReference type="PIRSR" id="PIRSR602081-1"/>
    </source>
</evidence>
<comment type="similarity">
    <text evidence="14">Belongs to the DNA photolyase family.</text>
</comment>
<keyword evidence="5 12" id="KW-0285">Flavoprotein</keyword>
<protein>
    <recommendedName>
        <fullName evidence="4">Deoxyribodipyrimidine photo-lyase</fullName>
        <ecNumber evidence="3">4.1.99.3</ecNumber>
    </recommendedName>
    <alternativeName>
        <fullName evidence="8">DNA photolyase</fullName>
    </alternativeName>
    <alternativeName>
        <fullName evidence="11">Photoreactivating enzyme</fullName>
    </alternativeName>
</protein>
<proteinExistence type="inferred from homology"/>
<evidence type="ECO:0000313" key="16">
    <source>
        <dbReference type="EMBL" id="MBE8717467.1"/>
    </source>
</evidence>
<dbReference type="PANTHER" id="PTHR11455">
    <property type="entry name" value="CRYPTOCHROME"/>
    <property type="match status" value="1"/>
</dbReference>
<feature type="site" description="Electron transfer via tryptophanyl radical" evidence="13">
    <location>
        <position position="312"/>
    </location>
</feature>
<comment type="cofactor">
    <cofactor evidence="12">
        <name>FAD</name>
        <dbReference type="ChEBI" id="CHEBI:57692"/>
    </cofactor>
    <text evidence="12">Binds 1 FAD per subunit.</text>
</comment>
<evidence type="ECO:0000259" key="15">
    <source>
        <dbReference type="PROSITE" id="PS51645"/>
    </source>
</evidence>
<evidence type="ECO:0000256" key="8">
    <source>
        <dbReference type="ARBA" id="ARBA00031671"/>
    </source>
</evidence>
<dbReference type="InterPro" id="IPR006050">
    <property type="entry name" value="DNA_photolyase_N"/>
</dbReference>
<evidence type="ECO:0000256" key="11">
    <source>
        <dbReference type="ARBA" id="ARBA00083107"/>
    </source>
</evidence>
<dbReference type="PANTHER" id="PTHR11455:SF9">
    <property type="entry name" value="CRYPTOCHROME CIRCADIAN CLOCK 5 ISOFORM X1"/>
    <property type="match status" value="1"/>
</dbReference>
<dbReference type="EC" id="4.1.99.3" evidence="3"/>
<dbReference type="PROSITE" id="PS51645">
    <property type="entry name" value="PHR_CRY_ALPHA_BETA"/>
    <property type="match status" value="1"/>
</dbReference>
<organism evidence="16 17">
    <name type="scientific">Cellvibrio polysaccharolyticus</name>
    <dbReference type="NCBI Taxonomy" id="2082724"/>
    <lineage>
        <taxon>Bacteria</taxon>
        <taxon>Pseudomonadati</taxon>
        <taxon>Pseudomonadota</taxon>
        <taxon>Gammaproteobacteria</taxon>
        <taxon>Cellvibrionales</taxon>
        <taxon>Cellvibrionaceae</taxon>
        <taxon>Cellvibrio</taxon>
    </lineage>
</organism>
<sequence length="475" mass="53962">MKTLVWFRNDLRLSDNPALSRAAIDSDAIEAVYIHCHEYVKSHPVAPVRLHFIFEHLQLLGDELAAQGISLTLLEVKTAKEIPAAILKLAQQKSCDQLHINAEYPLDEFVRDKNVAATCKAAGIIVRRFHDRVIVPPGMIRNGQGLPYKVFTAFKRTWLQQATAVSWASPSSAPAFPKAVACKFDNAVLKKWFAEADDRVAAHWPAGEAEAHERLKDFMDTAIRHYHETRDFPATEGTSTLSPYLAVGSISPRQCLGAALHVNGGEWDTGSEGVTTWINELIWRDFYQHVVTDFPQVCKHNPMQTYTDQFPWRKDEKVFERWCQGQTGIPIVDAAMRQLLQTGWMHNRLRMVVAMFLTKNLQIDWRWGEHWFMSRLIDGDFAANNGGWQWSASTGTDAAPYFRVFNPVSQSRKFDPDGHFIRQYVPELAHLDKKNIHQPPPVNGYPLPIVDLVVSRKQTIELFGKLDRKPAETGN</sequence>
<feature type="domain" description="Photolyase/cryptochrome alpha/beta" evidence="15">
    <location>
        <begin position="1"/>
        <end position="134"/>
    </location>
</feature>
<dbReference type="RefSeq" id="WP_193909335.1">
    <property type="nucleotide sequence ID" value="NZ_PRDL01000001.1"/>
</dbReference>
<evidence type="ECO:0000256" key="14">
    <source>
        <dbReference type="RuleBase" id="RU004182"/>
    </source>
</evidence>
<evidence type="ECO:0000256" key="10">
    <source>
        <dbReference type="ARBA" id="ARBA00059220"/>
    </source>
</evidence>
<dbReference type="InterPro" id="IPR005101">
    <property type="entry name" value="Cryptochr/Photolyase_FAD-bd"/>
</dbReference>
<dbReference type="Gene3D" id="1.10.579.10">
    <property type="entry name" value="DNA Cyclobutane Dipyrimidine Photolyase, subunit A, domain 3"/>
    <property type="match status" value="1"/>
</dbReference>
<dbReference type="GO" id="GO:0009416">
    <property type="term" value="P:response to light stimulus"/>
    <property type="evidence" value="ECO:0007669"/>
    <property type="project" value="TreeGrafter"/>
</dbReference>
<dbReference type="InterPro" id="IPR018394">
    <property type="entry name" value="DNA_photolyase_1_CS_C"/>
</dbReference>
<dbReference type="AlphaFoldDB" id="A0A928V6C6"/>
<dbReference type="Gene3D" id="3.40.50.620">
    <property type="entry name" value="HUPs"/>
    <property type="match status" value="1"/>
</dbReference>
<reference evidence="16" key="1">
    <citation type="submission" date="2018-07" db="EMBL/GenBank/DDBJ databases">
        <title>Genome assembly of strain Ka43.</title>
        <authorList>
            <person name="Kukolya J."/>
            <person name="Nagy I."/>
            <person name="Horvath B."/>
            <person name="Toth A."/>
        </authorList>
    </citation>
    <scope>NUCLEOTIDE SEQUENCE</scope>
    <source>
        <strain evidence="16">KB43</strain>
    </source>
</reference>